<dbReference type="SUPFAM" id="SSF51905">
    <property type="entry name" value="FAD/NAD(P)-binding domain"/>
    <property type="match status" value="1"/>
</dbReference>
<dbReference type="PANTHER" id="PTHR42841">
    <property type="entry name" value="AMINE OXIDASE"/>
    <property type="match status" value="1"/>
</dbReference>
<evidence type="ECO:0000259" key="1">
    <source>
        <dbReference type="Pfam" id="PF01593"/>
    </source>
</evidence>
<accession>A0A6J6E087</accession>
<dbReference type="AlphaFoldDB" id="A0A6J6E087"/>
<dbReference type="EMBL" id="CAEZTU010000003">
    <property type="protein sequence ID" value="CAB4569791.1"/>
    <property type="molecule type" value="Genomic_DNA"/>
</dbReference>
<feature type="domain" description="Amine oxidase" evidence="1">
    <location>
        <begin position="14"/>
        <end position="408"/>
    </location>
</feature>
<protein>
    <submittedName>
        <fullName evidence="2">Unannotated protein</fullName>
    </submittedName>
</protein>
<dbReference type="PRINTS" id="PR00419">
    <property type="entry name" value="ADXRDTASE"/>
</dbReference>
<proteinExistence type="predicted"/>
<organism evidence="2">
    <name type="scientific">freshwater metagenome</name>
    <dbReference type="NCBI Taxonomy" id="449393"/>
    <lineage>
        <taxon>unclassified sequences</taxon>
        <taxon>metagenomes</taxon>
        <taxon>ecological metagenomes</taxon>
    </lineage>
</organism>
<dbReference type="InterPro" id="IPR036188">
    <property type="entry name" value="FAD/NAD-bd_sf"/>
</dbReference>
<dbReference type="PROSITE" id="PS51257">
    <property type="entry name" value="PROKAR_LIPOPROTEIN"/>
    <property type="match status" value="1"/>
</dbReference>
<reference evidence="2" key="1">
    <citation type="submission" date="2020-05" db="EMBL/GenBank/DDBJ databases">
        <authorList>
            <person name="Chiriac C."/>
            <person name="Salcher M."/>
            <person name="Ghai R."/>
            <person name="Kavagutti S V."/>
        </authorList>
    </citation>
    <scope>NUCLEOTIDE SEQUENCE</scope>
</reference>
<dbReference type="InterPro" id="IPR002937">
    <property type="entry name" value="Amino_oxidase"/>
</dbReference>
<dbReference type="GO" id="GO:0016491">
    <property type="term" value="F:oxidoreductase activity"/>
    <property type="evidence" value="ECO:0007669"/>
    <property type="project" value="InterPro"/>
</dbReference>
<gene>
    <name evidence="2" type="ORF">UFOPK1740_00132</name>
</gene>
<dbReference type="Gene3D" id="3.50.50.60">
    <property type="entry name" value="FAD/NAD(P)-binding domain"/>
    <property type="match status" value="1"/>
</dbReference>
<name>A0A6J6E087_9ZZZZ</name>
<evidence type="ECO:0000313" key="2">
    <source>
        <dbReference type="EMBL" id="CAB4569791.1"/>
    </source>
</evidence>
<dbReference type="Pfam" id="PF01593">
    <property type="entry name" value="Amino_oxidase"/>
    <property type="match status" value="1"/>
</dbReference>
<sequence>MSKKVNVAIIGAGLAGLACAKELQKNKIDFHIFESTDGVGGRVRSDYVDGFTLDRGFQLYNPSYSEGKRLLDYQSLDLKPFCPGVAIRDGKRLRIVVDPFRDKSFRLRLIKDLPGNPLSQLGLVSYFLKYLITSDAQIATTKDISALESLTKSGVKGSLLEKLFRPFLQGVFLESELATSRKFLDVVLKTFLRGTPSVPAQGMQEISNQLSKTINKDNLSLNTKVIKIEGNKIFTQDEVIETNKIVVATDPSTAISWLNLEKKKMNTVTTCYFKADQSVSSLIEAKPILFVDGKQSGPLTNAVVMTNAAPSYAPAGEVLVSASAISPYENSDLSSVKKHLSHIFGVNTQAWELIKEYKIKEALPAMTPPYSLISSNQITNDLFVAGDHRATSSIQGALLSGTNAATLVKVSLGL</sequence>